<dbReference type="GO" id="GO:0044325">
    <property type="term" value="F:transmembrane transporter binding"/>
    <property type="evidence" value="ECO:0007669"/>
    <property type="project" value="TreeGrafter"/>
</dbReference>
<dbReference type="OMA" id="WLELESM"/>
<evidence type="ECO:0000256" key="3">
    <source>
        <dbReference type="ARBA" id="ARBA00022737"/>
    </source>
</evidence>
<dbReference type="AlphaFoldDB" id="A0A4W4H6Z3"/>
<evidence type="ECO:0000256" key="5">
    <source>
        <dbReference type="SAM" id="MobiDB-lite"/>
    </source>
</evidence>
<dbReference type="GO" id="GO:0048471">
    <property type="term" value="C:perinuclear region of cytoplasm"/>
    <property type="evidence" value="ECO:0007669"/>
    <property type="project" value="TreeGrafter"/>
</dbReference>
<dbReference type="GO" id="GO:0016529">
    <property type="term" value="C:sarcoplasmic reticulum"/>
    <property type="evidence" value="ECO:0007669"/>
    <property type="project" value="TreeGrafter"/>
</dbReference>
<evidence type="ECO:0000256" key="2">
    <source>
        <dbReference type="ARBA" id="ARBA00022553"/>
    </source>
</evidence>
<feature type="compositionally biased region" description="Basic and acidic residues" evidence="5">
    <location>
        <begin position="31"/>
        <end position="45"/>
    </location>
</feature>
<organism evidence="6 7">
    <name type="scientific">Electrophorus electricus</name>
    <name type="common">Electric eel</name>
    <name type="synonym">Gymnotus electricus</name>
    <dbReference type="NCBI Taxonomy" id="8005"/>
    <lineage>
        <taxon>Eukaryota</taxon>
        <taxon>Metazoa</taxon>
        <taxon>Chordata</taxon>
        <taxon>Craniata</taxon>
        <taxon>Vertebrata</taxon>
        <taxon>Euteleostomi</taxon>
        <taxon>Actinopterygii</taxon>
        <taxon>Neopterygii</taxon>
        <taxon>Teleostei</taxon>
        <taxon>Ostariophysi</taxon>
        <taxon>Gymnotiformes</taxon>
        <taxon>Gymnotoidei</taxon>
        <taxon>Gymnotidae</taxon>
        <taxon>Electrophorus</taxon>
    </lineage>
</organism>
<dbReference type="GeneTree" id="ENSGT00810000125473"/>
<dbReference type="PANTHER" id="PTHR14514:SF2">
    <property type="entry name" value="A-KINASE ANCHOR PROTEIN 6"/>
    <property type="match status" value="1"/>
</dbReference>
<dbReference type="Ensembl" id="ENSEEET00000044892.2">
    <property type="protein sequence ID" value="ENSEEEP00000044388.2"/>
    <property type="gene ID" value="ENSEEEG00000020970.2"/>
</dbReference>
<dbReference type="PANTHER" id="PTHR14514">
    <property type="entry name" value="PKA ANCHORING PROTEIN"/>
    <property type="match status" value="1"/>
</dbReference>
<feature type="region of interest" description="Disordered" evidence="5">
    <location>
        <begin position="543"/>
        <end position="609"/>
    </location>
</feature>
<dbReference type="STRING" id="8005.ENSEEEP00000044388"/>
<reference evidence="6" key="5">
    <citation type="submission" date="2025-09" db="UniProtKB">
        <authorList>
            <consortium name="Ensembl"/>
        </authorList>
    </citation>
    <scope>IDENTIFICATION</scope>
</reference>
<evidence type="ECO:0000256" key="4">
    <source>
        <dbReference type="ARBA" id="ARBA00023136"/>
    </source>
</evidence>
<reference evidence="7" key="2">
    <citation type="journal article" date="2017" name="Sci. Adv.">
        <title>A tail of two voltages: Proteomic comparison of the three electric organs of the electric eel.</title>
        <authorList>
            <person name="Traeger L.L."/>
            <person name="Sabat G."/>
            <person name="Barrett-Wilt G.A."/>
            <person name="Wells G.B."/>
            <person name="Sussman M.R."/>
        </authorList>
    </citation>
    <scope>NUCLEOTIDE SEQUENCE [LARGE SCALE GENOMIC DNA]</scope>
</reference>
<proteinExistence type="predicted"/>
<dbReference type="InterPro" id="IPR018159">
    <property type="entry name" value="Spectrin/alpha-actinin"/>
</dbReference>
<gene>
    <name evidence="6" type="primary">AKAP6</name>
</gene>
<protein>
    <recommendedName>
        <fullName evidence="8">A kinase (PRKA) anchor protein 6</fullName>
    </recommendedName>
</protein>
<evidence type="ECO:0000313" key="7">
    <source>
        <dbReference type="Proteomes" id="UP000314983"/>
    </source>
</evidence>
<dbReference type="SMART" id="SM00150">
    <property type="entry name" value="SPEC"/>
    <property type="match status" value="3"/>
</dbReference>
<keyword evidence="4" id="KW-0472">Membrane</keyword>
<name>A0A4W4H6Z3_ELEEL</name>
<keyword evidence="7" id="KW-1185">Reference proteome</keyword>
<evidence type="ECO:0008006" key="8">
    <source>
        <dbReference type="Google" id="ProtNLM"/>
    </source>
</evidence>
<reference evidence="6" key="4">
    <citation type="submission" date="2025-08" db="UniProtKB">
        <authorList>
            <consortium name="Ensembl"/>
        </authorList>
    </citation>
    <scope>IDENTIFICATION</scope>
</reference>
<evidence type="ECO:0000256" key="1">
    <source>
        <dbReference type="ARBA" id="ARBA00004308"/>
    </source>
</evidence>
<comment type="subcellular location">
    <subcellularLocation>
        <location evidence="1">Endomembrane system</location>
    </subcellularLocation>
</comment>
<feature type="compositionally biased region" description="Polar residues" evidence="5">
    <location>
        <begin position="323"/>
        <end position="335"/>
    </location>
</feature>
<evidence type="ECO:0000313" key="6">
    <source>
        <dbReference type="Ensembl" id="ENSEEEP00000044388.2"/>
    </source>
</evidence>
<feature type="region of interest" description="Disordered" evidence="5">
    <location>
        <begin position="412"/>
        <end position="492"/>
    </location>
</feature>
<keyword evidence="3" id="KW-0677">Repeat</keyword>
<reference evidence="6" key="3">
    <citation type="submission" date="2020-05" db="EMBL/GenBank/DDBJ databases">
        <title>Electrophorus electricus (electric eel) genome, fEleEle1, primary haplotype.</title>
        <authorList>
            <person name="Myers G."/>
            <person name="Meyer A."/>
            <person name="Fedrigo O."/>
            <person name="Formenti G."/>
            <person name="Rhie A."/>
            <person name="Tracey A."/>
            <person name="Sims Y."/>
            <person name="Jarvis E.D."/>
        </authorList>
    </citation>
    <scope>NUCLEOTIDE SEQUENCE [LARGE SCALE GENOMIC DNA]</scope>
</reference>
<dbReference type="Gene3D" id="1.20.58.60">
    <property type="match status" value="2"/>
</dbReference>
<accession>A0A4W4H6Z3</accession>
<dbReference type="GO" id="GO:0051018">
    <property type="term" value="F:protein kinase A binding"/>
    <property type="evidence" value="ECO:0007669"/>
    <property type="project" value="TreeGrafter"/>
</dbReference>
<feature type="region of interest" description="Disordered" evidence="5">
    <location>
        <begin position="31"/>
        <end position="53"/>
    </location>
</feature>
<keyword evidence="2" id="KW-0597">Phosphoprotein</keyword>
<dbReference type="Proteomes" id="UP000314983">
    <property type="component" value="Chromosome 13"/>
</dbReference>
<dbReference type="SUPFAM" id="SSF46966">
    <property type="entry name" value="Spectrin repeat"/>
    <property type="match status" value="2"/>
</dbReference>
<feature type="region of interest" description="Disordered" evidence="5">
    <location>
        <begin position="226"/>
        <end position="252"/>
    </location>
</feature>
<reference evidence="7" key="1">
    <citation type="journal article" date="2014" name="Science">
        <title>Nonhuman genetics. Genomic basis for the convergent evolution of electric organs.</title>
        <authorList>
            <person name="Gallant J.R."/>
            <person name="Traeger L.L."/>
            <person name="Volkening J.D."/>
            <person name="Moffett H."/>
            <person name="Chen P.H."/>
            <person name="Novina C.D."/>
            <person name="Phillips G.N.Jr."/>
            <person name="Anand R."/>
            <person name="Wells G.B."/>
            <person name="Pinch M."/>
            <person name="Guth R."/>
            <person name="Unguez G.A."/>
            <person name="Albert J.S."/>
            <person name="Zakon H.H."/>
            <person name="Samanta M.P."/>
            <person name="Sussman M.R."/>
        </authorList>
    </citation>
    <scope>NUCLEOTIDE SEQUENCE [LARGE SCALE GENOMIC DNA]</scope>
</reference>
<sequence>MLIVVSPVASEAASPMITSVTPTLELSLDEEQHRGGGSGEDRGPDHQCSYQKPPPLHTGADWKVVLHLPEIETWLRATADRVRDLTHSVQQDSLNKHVDVHLVQLKDICEDISDHVEQIHALLETEFSLKLLSYSVNIIVDIRSVQLLWHQLRVSVLVLKERLLQSLQDSNGNYTRHTDILQAFSQDHDQARLDSLTEVDDSGQLTIKCSRDYFSLDCGITAYELSDYSPGEEQEDKETTQDPHTLYPEPECDFPELPCGVDVITTAASEQNQESSPPAEEPDASARGSVEPCSGSALTAEPMQGSRAWAEGSPGLTKCPVQGTCSGTPSPTQPSLPKKPMFASPAALPYQADISRSTPSLLDLPDRSKFWLELESMYPSNGSQSDENLHLMNRKNLQANEQKPPDARISLYRSSSEASQERGAAYPDPQPGLKATRPDAMQATGDSSSPVPSSEEDISDLEARRGSSSPDNQPLPREVSLTSQPTRSPRGECWYGSEEFLALPAQLRQTELLALKLESLAKCLPPRALDQPPIQDVDDWELTEASSEWEGSPHPLPTQSYRKGPTGGRFSSSSSEVAASLDGSIESGPLSDLPSEDEGGWSSSECQRMAQRAGQPETCTMVQLCTPLIQQLLEDIQHQENYQDVWGKIEVFVSKLDEFICWLREALETTENWTPPRADAASLYRYLETHLSFKLTVDSHRALRDSLLEEGRQLLGLITSHTSGLQDILQMIVDQWWELQRQVQRQHGWLMRALDGIRANTLAINNTHTPLEPEEPGPAQVQRCHGESQRDTVDQMRVRLQSQQYRCGSRGNTGNFLMSTPPSFLLSSLSEFETEYQELWDWLMDMESTVMDSHELMMSEEQRRHLCKGNRVEMTMWLPKKMQLLGWAESLKRSGTELPADFEERINALRSKWEELEKTLGDCVEQGQGAAGAYGLLSPGTSSMVSQLERKVKELKTWLRDTELLIFNVNLRQETEREKWREEVRARRKGMASVLRLCQHLLDGPRDQSSESERQSLQLLQVNLERRWEAIITQTLHWRSRLQCSLGVNSLENVQLCFLLPPPPKVPNQREIPTLGLQLNKQHFISLKAELLGGGV</sequence>
<feature type="region of interest" description="Disordered" evidence="5">
    <location>
        <begin position="269"/>
        <end position="343"/>
    </location>
</feature>